<dbReference type="GO" id="GO:0016878">
    <property type="term" value="F:acid-thiol ligase activity"/>
    <property type="evidence" value="ECO:0007669"/>
    <property type="project" value="UniProtKB-ARBA"/>
</dbReference>
<dbReference type="Gene3D" id="3.40.50.12780">
    <property type="entry name" value="N-terminal domain of ligase-like"/>
    <property type="match status" value="1"/>
</dbReference>
<dbReference type="Pfam" id="PF13193">
    <property type="entry name" value="AMP-binding_C"/>
    <property type="match status" value="1"/>
</dbReference>
<gene>
    <name evidence="3" type="ORF">COO09_18915</name>
</gene>
<dbReference type="SUPFAM" id="SSF56801">
    <property type="entry name" value="Acetyl-CoA synthetase-like"/>
    <property type="match status" value="1"/>
</dbReference>
<keyword evidence="3" id="KW-0436">Ligase</keyword>
<organism evidence="3 4">
    <name type="scientific">Rhizorhabdus dicambivorans</name>
    <dbReference type="NCBI Taxonomy" id="1850238"/>
    <lineage>
        <taxon>Bacteria</taxon>
        <taxon>Pseudomonadati</taxon>
        <taxon>Pseudomonadota</taxon>
        <taxon>Alphaproteobacteria</taxon>
        <taxon>Sphingomonadales</taxon>
        <taxon>Sphingomonadaceae</taxon>
        <taxon>Rhizorhabdus</taxon>
    </lineage>
</organism>
<dbReference type="PANTHER" id="PTHR43767">
    <property type="entry name" value="LONG-CHAIN-FATTY-ACID--COA LIGASE"/>
    <property type="match status" value="1"/>
</dbReference>
<accession>A0A2A4FSJ7</accession>
<dbReference type="InterPro" id="IPR025110">
    <property type="entry name" value="AMP-bd_C"/>
</dbReference>
<reference evidence="3 4" key="1">
    <citation type="submission" date="2017-09" db="EMBL/GenBank/DDBJ databases">
        <title>The Catabolism of 3,6-Dichlorosalicylic acid is Initiated by the Cytochrome P450 Monooxygenase DsmABC in Rhizorhabdus dicambivorans Ndbn-20.</title>
        <authorList>
            <person name="Na L."/>
        </authorList>
    </citation>
    <scope>NUCLEOTIDE SEQUENCE [LARGE SCALE GENOMIC DNA]</scope>
    <source>
        <strain evidence="3 4">Ndbn-20m</strain>
    </source>
</reference>
<dbReference type="KEGG" id="rdi:CMV14_05015"/>
<evidence type="ECO:0000313" key="4">
    <source>
        <dbReference type="Proteomes" id="UP000218934"/>
    </source>
</evidence>
<proteinExistence type="predicted"/>
<name>A0A2A4FSJ7_9SPHN</name>
<protein>
    <submittedName>
        <fullName evidence="3">Dicarboxylate--CoA ligase PimA</fullName>
    </submittedName>
</protein>
<dbReference type="InterPro" id="IPR050237">
    <property type="entry name" value="ATP-dep_AMP-bd_enzyme"/>
</dbReference>
<dbReference type="Gene3D" id="3.30.300.30">
    <property type="match status" value="1"/>
</dbReference>
<dbReference type="InterPro" id="IPR000873">
    <property type="entry name" value="AMP-dep_synth/lig_dom"/>
</dbReference>
<comment type="caution">
    <text evidence="3">The sequence shown here is derived from an EMBL/GenBank/DDBJ whole genome shotgun (WGS) entry which is preliminary data.</text>
</comment>
<dbReference type="InterPro" id="IPR045851">
    <property type="entry name" value="AMP-bd_C_sf"/>
</dbReference>
<dbReference type="AlphaFoldDB" id="A0A2A4FSJ7"/>
<dbReference type="InterPro" id="IPR020845">
    <property type="entry name" value="AMP-binding_CS"/>
</dbReference>
<dbReference type="PANTHER" id="PTHR43767:SF1">
    <property type="entry name" value="NONRIBOSOMAL PEPTIDE SYNTHASE PES1 (EUROFUNG)-RELATED"/>
    <property type="match status" value="1"/>
</dbReference>
<feature type="domain" description="AMP-binding enzyme C-terminal" evidence="2">
    <location>
        <begin position="431"/>
        <end position="505"/>
    </location>
</feature>
<keyword evidence="4" id="KW-1185">Reference proteome</keyword>
<dbReference type="RefSeq" id="WP_066964145.1">
    <property type="nucleotide sequence ID" value="NZ_CP023449.1"/>
</dbReference>
<dbReference type="Proteomes" id="UP000218934">
    <property type="component" value="Unassembled WGS sequence"/>
</dbReference>
<dbReference type="PROSITE" id="PS00455">
    <property type="entry name" value="AMP_BINDING"/>
    <property type="match status" value="1"/>
</dbReference>
<sequence>MTTTRSIEGSDELADFRPGSLVDMLQDTVARYGDRIWLTYGPLHWTFAESAAVIDTLATEFSALGVSRGDRVALLMPNHPGFVWSYYAALRLGATVVALNPLYAQDRLDGQLRETLPRLIVGVRIDGEAERTAALASGNGIAAHLWPWDGPELEKRAAALATGRDDAPAAEIMPDETLAVLQGTGGTTGLPKFAMLTHANLRWNVEQTAAVFPKLENGAECLLVPVPFCHITGMTMAMNLAVRLAAETILLPRFNPEAIFELLRDRPVSMLAGVPTIFTALLRDPRSAGVDWSRIKYAAAGGAPAAAETIQRFHTLSGVYIRQCYGLSETSPLVTLMPGQADEPLGAAGLPIPGTRVTIDGADECGEILVAGPQVMQGYWQRPEESEHALQAGMLRTGDIGRIDEAGFLHIVDRQKEVIIASGYNVYPRLVEDAIVTHPAVIEAAVIGIPDAYRGETVRAYAVLRQDTTLTLAELQAHLVTRLSPFEIPKQFEIRQDLPRTPVGKPSRAALREEWAAARSSD</sequence>
<evidence type="ECO:0000313" key="3">
    <source>
        <dbReference type="EMBL" id="PCE40666.1"/>
    </source>
</evidence>
<evidence type="ECO:0000259" key="1">
    <source>
        <dbReference type="Pfam" id="PF00501"/>
    </source>
</evidence>
<dbReference type="EMBL" id="NWUF01000024">
    <property type="protein sequence ID" value="PCE40666.1"/>
    <property type="molecule type" value="Genomic_DNA"/>
</dbReference>
<evidence type="ECO:0000259" key="2">
    <source>
        <dbReference type="Pfam" id="PF13193"/>
    </source>
</evidence>
<dbReference type="InterPro" id="IPR042099">
    <property type="entry name" value="ANL_N_sf"/>
</dbReference>
<dbReference type="OrthoDB" id="9803968at2"/>
<dbReference type="Pfam" id="PF00501">
    <property type="entry name" value="AMP-binding"/>
    <property type="match status" value="1"/>
</dbReference>
<feature type="domain" description="AMP-dependent synthetase/ligase" evidence="1">
    <location>
        <begin position="26"/>
        <end position="380"/>
    </location>
</feature>